<keyword evidence="6" id="KW-1185">Reference proteome</keyword>
<organism evidence="5 6">
    <name type="scientific">Bucorvus abyssinicus</name>
    <name type="common">Northern ground-hornbill</name>
    <name type="synonym">Abyssinian ground-hornbill</name>
    <dbReference type="NCBI Taxonomy" id="153643"/>
    <lineage>
        <taxon>Eukaryota</taxon>
        <taxon>Metazoa</taxon>
        <taxon>Chordata</taxon>
        <taxon>Craniata</taxon>
        <taxon>Vertebrata</taxon>
        <taxon>Euteleostomi</taxon>
        <taxon>Archelosauria</taxon>
        <taxon>Archosauria</taxon>
        <taxon>Dinosauria</taxon>
        <taxon>Saurischia</taxon>
        <taxon>Theropoda</taxon>
        <taxon>Coelurosauria</taxon>
        <taxon>Aves</taxon>
        <taxon>Neognathae</taxon>
        <taxon>Neoaves</taxon>
        <taxon>Telluraves</taxon>
        <taxon>Coraciimorphae</taxon>
        <taxon>Bucerotiformes</taxon>
        <taxon>Bucorvidae</taxon>
        <taxon>Bucorvus</taxon>
    </lineage>
</organism>
<feature type="non-terminal residue" evidence="5">
    <location>
        <position position="1"/>
    </location>
</feature>
<evidence type="ECO:0000256" key="1">
    <source>
        <dbReference type="ARBA" id="ARBA00004613"/>
    </source>
</evidence>
<dbReference type="AlphaFoldDB" id="A0A7K4Z9D3"/>
<feature type="signal peptide" evidence="4">
    <location>
        <begin position="1"/>
        <end position="17"/>
    </location>
</feature>
<keyword evidence="2" id="KW-0964">Secreted</keyword>
<gene>
    <name evidence="5" type="primary">Avd_1</name>
    <name evidence="5" type="ORF">BUCABY_R15764</name>
</gene>
<dbReference type="GO" id="GO:0005576">
    <property type="term" value="C:extracellular region"/>
    <property type="evidence" value="ECO:0007669"/>
    <property type="project" value="UniProtKB-SubCell"/>
</dbReference>
<accession>A0A7K4Z9D3</accession>
<dbReference type="InterPro" id="IPR036896">
    <property type="entry name" value="Avidin-like_sf"/>
</dbReference>
<dbReference type="InterPro" id="IPR051764">
    <property type="entry name" value="Avidin/Streptavidin-rel"/>
</dbReference>
<dbReference type="Proteomes" id="UP000551127">
    <property type="component" value="Unassembled WGS sequence"/>
</dbReference>
<dbReference type="GO" id="GO:0009374">
    <property type="term" value="F:biotin binding"/>
    <property type="evidence" value="ECO:0007669"/>
    <property type="project" value="InterPro"/>
</dbReference>
<feature type="chain" id="PRO_5029618550" evidence="4">
    <location>
        <begin position="18"/>
        <end position="60"/>
    </location>
</feature>
<protein>
    <submittedName>
        <fullName evidence="5">AVID protein</fullName>
    </submittedName>
</protein>
<evidence type="ECO:0000256" key="2">
    <source>
        <dbReference type="ARBA" id="ARBA00022525"/>
    </source>
</evidence>
<evidence type="ECO:0000313" key="6">
    <source>
        <dbReference type="Proteomes" id="UP000551127"/>
    </source>
</evidence>
<dbReference type="OrthoDB" id="9354216at2759"/>
<name>A0A7K4Z9D3_BUCAB</name>
<evidence type="ECO:0000256" key="3">
    <source>
        <dbReference type="ARBA" id="ARBA00022729"/>
    </source>
</evidence>
<feature type="non-terminal residue" evidence="5">
    <location>
        <position position="60"/>
    </location>
</feature>
<reference evidence="5 6" key="1">
    <citation type="submission" date="2019-09" db="EMBL/GenBank/DDBJ databases">
        <title>Bird 10,000 Genomes (B10K) Project - Family phase.</title>
        <authorList>
            <person name="Zhang G."/>
        </authorList>
    </citation>
    <scope>NUCLEOTIDE SEQUENCE [LARGE SCALE GENOMIC DNA]</scope>
    <source>
        <strain evidence="5">B10K-DU-012-80</strain>
    </source>
</reference>
<evidence type="ECO:0000256" key="4">
    <source>
        <dbReference type="SAM" id="SignalP"/>
    </source>
</evidence>
<evidence type="ECO:0000313" key="5">
    <source>
        <dbReference type="EMBL" id="NWR67951.1"/>
    </source>
</evidence>
<comment type="caution">
    <text evidence="5">The sequence shown here is derived from an EMBL/GenBank/DDBJ whole genome shotgun (WGS) entry which is preliminary data.</text>
</comment>
<comment type="subcellular location">
    <subcellularLocation>
        <location evidence="1">Secreted</location>
    </subcellularLocation>
</comment>
<sequence length="60" mass="6531">LGTHLLILLQCVLSGWWENELGSKMLVSAVDRQGNFTGTYHTAVSSTEKPIEPSPFVGSQ</sequence>
<dbReference type="EMBL" id="VYZL01006074">
    <property type="protein sequence ID" value="NWR67951.1"/>
    <property type="molecule type" value="Genomic_DNA"/>
</dbReference>
<proteinExistence type="predicted"/>
<dbReference type="PROSITE" id="PS51326">
    <property type="entry name" value="AVIDIN_2"/>
    <property type="match status" value="1"/>
</dbReference>
<dbReference type="PANTHER" id="PTHR34399">
    <property type="entry name" value="AVIDIN-RELATED"/>
    <property type="match status" value="1"/>
</dbReference>
<dbReference type="InterPro" id="IPR005468">
    <property type="entry name" value="Avidin/str"/>
</dbReference>
<dbReference type="Gene3D" id="2.40.128.30">
    <property type="entry name" value="Avidin-like"/>
    <property type="match status" value="1"/>
</dbReference>
<dbReference type="SUPFAM" id="SSF50876">
    <property type="entry name" value="Avidin/streptavidin"/>
    <property type="match status" value="1"/>
</dbReference>
<dbReference type="PANTHER" id="PTHR34399:SF3">
    <property type="entry name" value="AVID PROTEIN-RELATED"/>
    <property type="match status" value="1"/>
</dbReference>
<dbReference type="Pfam" id="PF01382">
    <property type="entry name" value="Avidin"/>
    <property type="match status" value="1"/>
</dbReference>
<keyword evidence="3 4" id="KW-0732">Signal</keyword>